<dbReference type="RefSeq" id="WP_380058660.1">
    <property type="nucleotide sequence ID" value="NZ_JBHSWB010000002.1"/>
</dbReference>
<keyword evidence="2" id="KW-1185">Reference proteome</keyword>
<dbReference type="EMBL" id="JBHSWB010000002">
    <property type="protein sequence ID" value="MFC6662704.1"/>
    <property type="molecule type" value="Genomic_DNA"/>
</dbReference>
<proteinExistence type="predicted"/>
<gene>
    <name evidence="1" type="ORF">ACFP90_21875</name>
</gene>
<protein>
    <submittedName>
        <fullName evidence="1">Uncharacterized protein</fullName>
    </submittedName>
</protein>
<dbReference type="Proteomes" id="UP001596317">
    <property type="component" value="Unassembled WGS sequence"/>
</dbReference>
<accession>A0ABW1ZSH2</accession>
<reference evidence="2" key="1">
    <citation type="journal article" date="2019" name="Int. J. Syst. Evol. Microbiol.">
        <title>The Global Catalogue of Microorganisms (GCM) 10K type strain sequencing project: providing services to taxonomists for standard genome sequencing and annotation.</title>
        <authorList>
            <consortium name="The Broad Institute Genomics Platform"/>
            <consortium name="The Broad Institute Genome Sequencing Center for Infectious Disease"/>
            <person name="Wu L."/>
            <person name="Ma J."/>
        </authorList>
    </citation>
    <scope>NUCLEOTIDE SEQUENCE [LARGE SCALE GENOMIC DNA]</scope>
    <source>
        <strain evidence="2">CCUG 63830</strain>
    </source>
</reference>
<organism evidence="1 2">
    <name type="scientific">Deinococcus multiflagellatus</name>
    <dbReference type="NCBI Taxonomy" id="1656887"/>
    <lineage>
        <taxon>Bacteria</taxon>
        <taxon>Thermotogati</taxon>
        <taxon>Deinococcota</taxon>
        <taxon>Deinococci</taxon>
        <taxon>Deinococcales</taxon>
        <taxon>Deinococcaceae</taxon>
        <taxon>Deinococcus</taxon>
    </lineage>
</organism>
<evidence type="ECO:0000313" key="2">
    <source>
        <dbReference type="Proteomes" id="UP001596317"/>
    </source>
</evidence>
<evidence type="ECO:0000313" key="1">
    <source>
        <dbReference type="EMBL" id="MFC6662704.1"/>
    </source>
</evidence>
<sequence length="166" mass="17921">MRIPVTTADLHGPLTRSARGLAKAAQLPLATAQTWLAQALGYRDLHDLQQEAQPTLDWTGLPIHIPPALPVTDLATGERVPPDRWPPAVADLLRPTLPAGWIQGQVTWALFQRTTVPLDQAQRFAQAAHLENLAVAALDRQLRPPPSPLPAPGPVHCSTWTSCTAA</sequence>
<name>A0ABW1ZSH2_9DEIO</name>
<comment type="caution">
    <text evidence="1">The sequence shown here is derived from an EMBL/GenBank/DDBJ whole genome shotgun (WGS) entry which is preliminary data.</text>
</comment>